<name>A0A6J4S6A6_9ACTN</name>
<gene>
    <name evidence="2" type="ORF">AVDCRST_MAG45-688</name>
</gene>
<dbReference type="InterPro" id="IPR041657">
    <property type="entry name" value="HTH_17"/>
</dbReference>
<evidence type="ECO:0000259" key="1">
    <source>
        <dbReference type="Pfam" id="PF12728"/>
    </source>
</evidence>
<dbReference type="NCBIfam" id="TIGR01764">
    <property type="entry name" value="excise"/>
    <property type="match status" value="1"/>
</dbReference>
<dbReference type="AlphaFoldDB" id="A0A6J4S6A6"/>
<dbReference type="InterPro" id="IPR010093">
    <property type="entry name" value="SinI_DNA-bd"/>
</dbReference>
<accession>A0A6J4S6A6</accession>
<evidence type="ECO:0000313" key="2">
    <source>
        <dbReference type="EMBL" id="CAA9489939.1"/>
    </source>
</evidence>
<dbReference type="GO" id="GO:0003677">
    <property type="term" value="F:DNA binding"/>
    <property type="evidence" value="ECO:0007669"/>
    <property type="project" value="InterPro"/>
</dbReference>
<protein>
    <recommendedName>
        <fullName evidence="1">Helix-turn-helix domain-containing protein</fullName>
    </recommendedName>
</protein>
<dbReference type="Pfam" id="PF12728">
    <property type="entry name" value="HTH_17"/>
    <property type="match status" value="1"/>
</dbReference>
<sequence length="74" mass="8290">MTTDAPPHDLMTTGPLLDRQAAADRLGISKATVYRLVRSGDLRAFRVGHQIRIAQVDLENYVRQLPPPIHKDTD</sequence>
<organism evidence="2">
    <name type="scientific">uncultured Solirubrobacterales bacterium</name>
    <dbReference type="NCBI Taxonomy" id="768556"/>
    <lineage>
        <taxon>Bacteria</taxon>
        <taxon>Bacillati</taxon>
        <taxon>Actinomycetota</taxon>
        <taxon>Thermoleophilia</taxon>
        <taxon>Solirubrobacterales</taxon>
        <taxon>environmental samples</taxon>
    </lineage>
</organism>
<reference evidence="2" key="1">
    <citation type="submission" date="2020-02" db="EMBL/GenBank/DDBJ databases">
        <authorList>
            <person name="Meier V. D."/>
        </authorList>
    </citation>
    <scope>NUCLEOTIDE SEQUENCE</scope>
    <source>
        <strain evidence="2">AVDCRST_MAG45</strain>
    </source>
</reference>
<proteinExistence type="predicted"/>
<feature type="domain" description="Helix-turn-helix" evidence="1">
    <location>
        <begin position="17"/>
        <end position="64"/>
    </location>
</feature>
<dbReference type="EMBL" id="CADCVU010000060">
    <property type="protein sequence ID" value="CAA9489939.1"/>
    <property type="molecule type" value="Genomic_DNA"/>
</dbReference>